<dbReference type="SMART" id="SM00827">
    <property type="entry name" value="PKS_AT"/>
    <property type="match status" value="1"/>
</dbReference>
<dbReference type="SUPFAM" id="SSF55048">
    <property type="entry name" value="Probable ACP-binding domain of malonyl-CoA ACP transacylase"/>
    <property type="match status" value="1"/>
</dbReference>
<comment type="caution">
    <text evidence="7">The sequence shown here is derived from an EMBL/GenBank/DDBJ whole genome shotgun (WGS) entry which is preliminary data.</text>
</comment>
<keyword evidence="3" id="KW-0511">Multifunctional enzyme</keyword>
<dbReference type="PROSITE" id="PS52019">
    <property type="entry name" value="PKS_MFAS_DH"/>
    <property type="match status" value="1"/>
</dbReference>
<dbReference type="Pfam" id="PF00698">
    <property type="entry name" value="Acyl_transf_1"/>
    <property type="match status" value="1"/>
</dbReference>
<dbReference type="PANTHER" id="PTHR43775:SF51">
    <property type="entry name" value="INACTIVE PHENOLPHTHIOCEROL SYNTHESIS POLYKETIDE SYNTHASE TYPE I PKS1-RELATED"/>
    <property type="match status" value="1"/>
</dbReference>
<organism evidence="7 8">
    <name type="scientific">Streptomyces endocoffeicus</name>
    <dbReference type="NCBI Taxonomy" id="2898945"/>
    <lineage>
        <taxon>Bacteria</taxon>
        <taxon>Bacillati</taxon>
        <taxon>Actinomycetota</taxon>
        <taxon>Actinomycetes</taxon>
        <taxon>Kitasatosporales</taxon>
        <taxon>Streptomycetaceae</taxon>
        <taxon>Streptomyces</taxon>
    </lineage>
</organism>
<dbReference type="InterPro" id="IPR001227">
    <property type="entry name" value="Ac_transferase_dom_sf"/>
</dbReference>
<dbReference type="InterPro" id="IPR016036">
    <property type="entry name" value="Malonyl_transacylase_ACP-bd"/>
</dbReference>
<sequence>VGRPVFVFPGQGAQWVGMGARLLGESVVFAEGIAECERVLSRWVDWSVGGVLRGEVGAPSLDRVDVVQPVSFAVMVALAGVWRSFGVEPAAVVGHSQGEVAAACVAGLLSLEDACRVVALRSRLIGERLAGLGGMLSVAVSEREAVGRIEAGVWGGVEVAAVNGPGSVVVAGPALAVERVRAVCEGQGVRARRIPVDYASHTTQVEQIRTELAQALEGLALGAPQGRGVPLLSTVTGQWVSPGEMDGGYWFRNLRRPVRFAEAVDVLASEGYGVFVEVSAHPVLTVGVEEVVEAAGGQAVVTGTLRRDQDTLGQVLTSLAQLHVNGVTVDWKPALGAVATDDSAAADGRVSMLDLPTYAFQRERYWLDAPPAAADATGLGLEAVEHPLLGAAVDTAGSQAILLTGRLSLQTHPWLADHQVMGAVLVPGAALVEMAVRAGEHIGCNRLEELTLEAPLVLPEQGGVQVQVAVEEADASGFRPVSVHSRVETGESPAESAWTRNASGLLGVPQQDEQHQAVLEQWPPAGAQPMALDPDELYA</sequence>
<dbReference type="InterPro" id="IPR050091">
    <property type="entry name" value="PKS_NRPS_Biosynth_Enz"/>
</dbReference>
<evidence type="ECO:0000256" key="3">
    <source>
        <dbReference type="ARBA" id="ARBA00023268"/>
    </source>
</evidence>
<comment type="pathway">
    <text evidence="1">Antibiotic biosynthesis.</text>
</comment>
<dbReference type="InterPro" id="IPR049552">
    <property type="entry name" value="PKS_DH_N"/>
</dbReference>
<proteinExistence type="predicted"/>
<evidence type="ECO:0000256" key="1">
    <source>
        <dbReference type="ARBA" id="ARBA00004792"/>
    </source>
</evidence>
<keyword evidence="8" id="KW-1185">Reference proteome</keyword>
<feature type="region of interest" description="C-terminal hotdog fold" evidence="5">
    <location>
        <begin position="527"/>
        <end position="539"/>
    </location>
</feature>
<dbReference type="InterPro" id="IPR020807">
    <property type="entry name" value="PKS_DH"/>
</dbReference>
<feature type="non-terminal residue" evidence="7">
    <location>
        <position position="1"/>
    </location>
</feature>
<dbReference type="Gene3D" id="3.30.70.3290">
    <property type="match status" value="1"/>
</dbReference>
<evidence type="ECO:0000259" key="6">
    <source>
        <dbReference type="PROSITE" id="PS52019"/>
    </source>
</evidence>
<dbReference type="InterPro" id="IPR042104">
    <property type="entry name" value="PKS_dehydratase_sf"/>
</dbReference>
<evidence type="ECO:0000256" key="4">
    <source>
        <dbReference type="ARBA" id="ARBA00023315"/>
    </source>
</evidence>
<evidence type="ECO:0000313" key="8">
    <source>
        <dbReference type="Proteomes" id="UP000621510"/>
    </source>
</evidence>
<dbReference type="SUPFAM" id="SSF52151">
    <property type="entry name" value="FabD/lysophospholipase-like"/>
    <property type="match status" value="1"/>
</dbReference>
<feature type="non-terminal residue" evidence="7">
    <location>
        <position position="539"/>
    </location>
</feature>
<feature type="region of interest" description="N-terminal hotdog fold" evidence="5">
    <location>
        <begin position="386"/>
        <end position="513"/>
    </location>
</feature>
<gene>
    <name evidence="7" type="ORF">JK364_54205</name>
</gene>
<dbReference type="Proteomes" id="UP000621510">
    <property type="component" value="Unassembled WGS sequence"/>
</dbReference>
<keyword evidence="2" id="KW-0808">Transferase</keyword>
<dbReference type="InterPro" id="IPR014043">
    <property type="entry name" value="Acyl_transferase_dom"/>
</dbReference>
<dbReference type="GO" id="GO:0016746">
    <property type="term" value="F:acyltransferase activity"/>
    <property type="evidence" value="ECO:0007669"/>
    <property type="project" value="UniProtKB-KW"/>
</dbReference>
<feature type="domain" description="PKS/mFAS DH" evidence="6">
    <location>
        <begin position="386"/>
        <end position="539"/>
    </location>
</feature>
<dbReference type="Pfam" id="PF21089">
    <property type="entry name" value="PKS_DH_N"/>
    <property type="match status" value="1"/>
</dbReference>
<dbReference type="InterPro" id="IPR049900">
    <property type="entry name" value="PKS_mFAS_DH"/>
</dbReference>
<evidence type="ECO:0000256" key="5">
    <source>
        <dbReference type="PROSITE-ProRule" id="PRU01363"/>
    </source>
</evidence>
<dbReference type="SMART" id="SM00826">
    <property type="entry name" value="PKS_DH"/>
    <property type="match status" value="1"/>
</dbReference>
<name>A0ABS1QAC2_9ACTN</name>
<accession>A0ABS1QAC2</accession>
<evidence type="ECO:0000256" key="2">
    <source>
        <dbReference type="ARBA" id="ARBA00022679"/>
    </source>
</evidence>
<protein>
    <submittedName>
        <fullName evidence="7">Acyltransferase domain-containing protein</fullName>
    </submittedName>
</protein>
<dbReference type="Gene3D" id="3.10.129.110">
    <property type="entry name" value="Polyketide synthase dehydratase"/>
    <property type="match status" value="1"/>
</dbReference>
<dbReference type="PANTHER" id="PTHR43775">
    <property type="entry name" value="FATTY ACID SYNTHASE"/>
    <property type="match status" value="1"/>
</dbReference>
<dbReference type="EMBL" id="JAERRG010000135">
    <property type="protein sequence ID" value="MBL1121117.1"/>
    <property type="molecule type" value="Genomic_DNA"/>
</dbReference>
<dbReference type="Gene3D" id="3.40.366.10">
    <property type="entry name" value="Malonyl-Coenzyme A Acyl Carrier Protein, domain 2"/>
    <property type="match status" value="1"/>
</dbReference>
<reference evidence="7 8" key="1">
    <citation type="submission" date="2021-01" db="EMBL/GenBank/DDBJ databases">
        <title>WGS of actinomycetes isolated from Thailand.</title>
        <authorList>
            <person name="Thawai C."/>
        </authorList>
    </citation>
    <scope>NUCLEOTIDE SEQUENCE [LARGE SCALE GENOMIC DNA]</scope>
    <source>
        <strain evidence="7 8">CA3R110</strain>
    </source>
</reference>
<dbReference type="InterPro" id="IPR016035">
    <property type="entry name" value="Acyl_Trfase/lysoPLipase"/>
</dbReference>
<keyword evidence="4 7" id="KW-0012">Acyltransferase</keyword>
<comment type="caution">
    <text evidence="5">Lacks conserved residue(s) required for the propagation of feature annotation.</text>
</comment>
<evidence type="ECO:0000313" key="7">
    <source>
        <dbReference type="EMBL" id="MBL1121117.1"/>
    </source>
</evidence>